<evidence type="ECO:0000256" key="1">
    <source>
        <dbReference type="ARBA" id="ARBA00004141"/>
    </source>
</evidence>
<reference evidence="13" key="1">
    <citation type="submission" date="2018-11" db="EMBL/GenBank/DDBJ databases">
        <authorList>
            <consortium name="Pathogen Informatics"/>
        </authorList>
    </citation>
    <scope>NUCLEOTIDE SEQUENCE</scope>
</reference>
<organism evidence="13 14">
    <name type="scientific">Protopolystoma xenopodis</name>
    <dbReference type="NCBI Taxonomy" id="117903"/>
    <lineage>
        <taxon>Eukaryota</taxon>
        <taxon>Metazoa</taxon>
        <taxon>Spiralia</taxon>
        <taxon>Lophotrochozoa</taxon>
        <taxon>Platyhelminthes</taxon>
        <taxon>Monogenea</taxon>
        <taxon>Polyopisthocotylea</taxon>
        <taxon>Polystomatidea</taxon>
        <taxon>Polystomatidae</taxon>
        <taxon>Protopolystoma</taxon>
    </lineage>
</organism>
<keyword evidence="10" id="KW-1071">Ligand-gated ion channel</keyword>
<dbReference type="Pfam" id="PF10613">
    <property type="entry name" value="Lig_chan-Glu_bd"/>
    <property type="match status" value="1"/>
</dbReference>
<keyword evidence="8" id="KW-0675">Receptor</keyword>
<keyword evidence="9" id="KW-0325">Glycoprotein</keyword>
<gene>
    <name evidence="13" type="ORF">PXEA_LOCUS24241</name>
</gene>
<dbReference type="FunFam" id="3.40.190.10:FF:000078">
    <property type="entry name" value="glutamate receptor ionotropic, NMDA 3B"/>
    <property type="match status" value="1"/>
</dbReference>
<feature type="domain" description="Ionotropic glutamate receptor L-glutamate and glycine-binding" evidence="12">
    <location>
        <begin position="11"/>
        <end position="77"/>
    </location>
</feature>
<dbReference type="GO" id="GO:0043226">
    <property type="term" value="C:organelle"/>
    <property type="evidence" value="ECO:0007669"/>
    <property type="project" value="UniProtKB-ARBA"/>
</dbReference>
<evidence type="ECO:0000256" key="2">
    <source>
        <dbReference type="ARBA" id="ARBA00022448"/>
    </source>
</evidence>
<name>A0A3S5FFB8_9PLAT</name>
<evidence type="ECO:0000313" key="14">
    <source>
        <dbReference type="Proteomes" id="UP000784294"/>
    </source>
</evidence>
<evidence type="ECO:0000313" key="13">
    <source>
        <dbReference type="EMBL" id="VEL30801.1"/>
    </source>
</evidence>
<evidence type="ECO:0000256" key="11">
    <source>
        <dbReference type="ARBA" id="ARBA00023303"/>
    </source>
</evidence>
<dbReference type="OrthoDB" id="5984008at2759"/>
<dbReference type="InterPro" id="IPR019594">
    <property type="entry name" value="Glu/Gly-bd"/>
</dbReference>
<keyword evidence="2" id="KW-0813">Transport</keyword>
<accession>A0A3S5FFB8</accession>
<keyword evidence="6" id="KW-0406">Ion transport</keyword>
<dbReference type="GO" id="GO:0015276">
    <property type="term" value="F:ligand-gated monoatomic ion channel activity"/>
    <property type="evidence" value="ECO:0007669"/>
    <property type="project" value="InterPro"/>
</dbReference>
<evidence type="ECO:0000256" key="9">
    <source>
        <dbReference type="ARBA" id="ARBA00023180"/>
    </source>
</evidence>
<comment type="subcellular location">
    <subcellularLocation>
        <location evidence="1">Membrane</location>
        <topology evidence="1">Multi-pass membrane protein</topology>
    </subcellularLocation>
</comment>
<keyword evidence="3" id="KW-0812">Transmembrane</keyword>
<dbReference type="Gene3D" id="3.40.190.10">
    <property type="entry name" value="Periplasmic binding protein-like II"/>
    <property type="match status" value="1"/>
</dbReference>
<protein>
    <recommendedName>
        <fullName evidence="12">Ionotropic glutamate receptor L-glutamate and glycine-binding domain-containing protein</fullName>
    </recommendedName>
</protein>
<evidence type="ECO:0000256" key="3">
    <source>
        <dbReference type="ARBA" id="ARBA00022692"/>
    </source>
</evidence>
<evidence type="ECO:0000256" key="6">
    <source>
        <dbReference type="ARBA" id="ARBA00023065"/>
    </source>
</evidence>
<keyword evidence="7" id="KW-0472">Membrane</keyword>
<dbReference type="InterPro" id="IPR015683">
    <property type="entry name" value="Ionotropic_Glu_rcpt"/>
</dbReference>
<dbReference type="Proteomes" id="UP000784294">
    <property type="component" value="Unassembled WGS sequence"/>
</dbReference>
<dbReference type="SUPFAM" id="SSF53850">
    <property type="entry name" value="Periplasmic binding protein-like II"/>
    <property type="match status" value="1"/>
</dbReference>
<dbReference type="GO" id="GO:0005886">
    <property type="term" value="C:plasma membrane"/>
    <property type="evidence" value="ECO:0007669"/>
    <property type="project" value="UniProtKB-ARBA"/>
</dbReference>
<dbReference type="SMART" id="SM00918">
    <property type="entry name" value="Lig_chan-Glu_bd"/>
    <property type="match status" value="1"/>
</dbReference>
<dbReference type="AlphaFoldDB" id="A0A3S5FFB8"/>
<keyword evidence="5" id="KW-0175">Coiled coil</keyword>
<comment type="caution">
    <text evidence="13">The sequence shown here is derived from an EMBL/GenBank/DDBJ whole genome shotgun (WGS) entry which is preliminary data.</text>
</comment>
<sequence length="145" mass="15985">MLLTPHMHDIPLGVVKQYCCYGYCIDLLRRLANRTGLTDDFTPFTYELHLVGDGQMGEERVENETRRWTGIIGELLGDSADLAVAPITITPERAARVEFTKPFKMVEEAGGAEVTSQLGPLQTGSGSRFANGFRCKCSCINNSLL</sequence>
<keyword evidence="11" id="KW-0407">Ion channel</keyword>
<evidence type="ECO:0000256" key="10">
    <source>
        <dbReference type="ARBA" id="ARBA00023286"/>
    </source>
</evidence>
<evidence type="ECO:0000256" key="7">
    <source>
        <dbReference type="ARBA" id="ARBA00023136"/>
    </source>
</evidence>
<evidence type="ECO:0000256" key="8">
    <source>
        <dbReference type="ARBA" id="ARBA00023170"/>
    </source>
</evidence>
<proteinExistence type="predicted"/>
<keyword evidence="14" id="KW-1185">Reference proteome</keyword>
<keyword evidence="4" id="KW-1133">Transmembrane helix</keyword>
<evidence type="ECO:0000256" key="4">
    <source>
        <dbReference type="ARBA" id="ARBA00022989"/>
    </source>
</evidence>
<evidence type="ECO:0000259" key="12">
    <source>
        <dbReference type="SMART" id="SM00918"/>
    </source>
</evidence>
<dbReference type="PANTHER" id="PTHR18966">
    <property type="entry name" value="IONOTROPIC GLUTAMATE RECEPTOR"/>
    <property type="match status" value="1"/>
</dbReference>
<dbReference type="EMBL" id="CAAALY010115707">
    <property type="protein sequence ID" value="VEL30801.1"/>
    <property type="molecule type" value="Genomic_DNA"/>
</dbReference>
<evidence type="ECO:0000256" key="5">
    <source>
        <dbReference type="ARBA" id="ARBA00023054"/>
    </source>
</evidence>